<dbReference type="GO" id="GO:0051792">
    <property type="term" value="P:medium-chain fatty acid biosynthetic process"/>
    <property type="evidence" value="ECO:0007669"/>
    <property type="project" value="UniProtKB-ARBA"/>
</dbReference>
<evidence type="ECO:0000313" key="12">
    <source>
        <dbReference type="EMBL" id="NXI61484.1"/>
    </source>
</evidence>
<accession>A0A7K9UL17</accession>
<keyword evidence="5" id="KW-0276">Fatty acid metabolism</keyword>
<evidence type="ECO:0000256" key="9">
    <source>
        <dbReference type="ARBA" id="ARBA00073799"/>
    </source>
</evidence>
<feature type="non-terminal residue" evidence="12">
    <location>
        <position position="258"/>
    </location>
</feature>
<organism evidence="12 13">
    <name type="scientific">Anseranas semipalmata</name>
    <name type="common">Magpie goose</name>
    <name type="synonym">Anas semipalmata</name>
    <dbReference type="NCBI Taxonomy" id="8851"/>
    <lineage>
        <taxon>Eukaryota</taxon>
        <taxon>Metazoa</taxon>
        <taxon>Chordata</taxon>
        <taxon>Craniata</taxon>
        <taxon>Vertebrata</taxon>
        <taxon>Euteleostomi</taxon>
        <taxon>Archelosauria</taxon>
        <taxon>Archosauria</taxon>
        <taxon>Dinosauria</taxon>
        <taxon>Saurischia</taxon>
        <taxon>Theropoda</taxon>
        <taxon>Coelurosauria</taxon>
        <taxon>Aves</taxon>
        <taxon>Neognathae</taxon>
        <taxon>Galloanserae</taxon>
        <taxon>Anseriformes</taxon>
        <taxon>Anseranatidae</taxon>
        <taxon>Anseranas</taxon>
    </lineage>
</organism>
<evidence type="ECO:0000256" key="8">
    <source>
        <dbReference type="ARBA" id="ARBA00048536"/>
    </source>
</evidence>
<evidence type="ECO:0000256" key="7">
    <source>
        <dbReference type="ARBA" id="ARBA00023160"/>
    </source>
</evidence>
<keyword evidence="13" id="KW-1185">Reference proteome</keyword>
<dbReference type="InterPro" id="IPR001031">
    <property type="entry name" value="Thioesterase"/>
</dbReference>
<dbReference type="PANTHER" id="PTHR11487:SF0">
    <property type="entry name" value="S-ACYL FATTY ACID SYNTHASE THIOESTERASE, MEDIUM CHAIN"/>
    <property type="match status" value="1"/>
</dbReference>
<evidence type="ECO:0000256" key="1">
    <source>
        <dbReference type="ARBA" id="ARBA00007169"/>
    </source>
</evidence>
<dbReference type="FunFam" id="3.40.50.1820:FF:000153">
    <property type="entry name" value="Surfactin synthase thioesterase subunit"/>
    <property type="match status" value="1"/>
</dbReference>
<reference evidence="12 13" key="1">
    <citation type="submission" date="2019-09" db="EMBL/GenBank/DDBJ databases">
        <title>Bird 10,000 Genomes (B10K) Project - Family phase.</title>
        <authorList>
            <person name="Zhang G."/>
        </authorList>
    </citation>
    <scope>NUCLEOTIDE SEQUENCE [LARGE SCALE GENOMIC DNA]</scope>
    <source>
        <strain evidence="12">B10K-DU-001-57</strain>
        <tissue evidence="12">Muscle</tissue>
    </source>
</reference>
<name>A0A7K9UL17_ANSSE</name>
<evidence type="ECO:0000256" key="4">
    <source>
        <dbReference type="ARBA" id="ARBA00022801"/>
    </source>
</evidence>
<evidence type="ECO:0000313" key="13">
    <source>
        <dbReference type="Proteomes" id="UP000567872"/>
    </source>
</evidence>
<sequence length="258" mass="29355">LFFSPGMEKVIFRPYKRPDAIWRLICFHWAGGGTSYFAQWGKLFSSSIEVSSVRLPGRECRGQEPFAKDMTEIVNEITSVLLKDLQEKPFAFFGHSFGSYVSCALAVHLKENYGLEPIHLFISGTIAPNSEPYLQIKKIDDMEDKEILDRISVLGGIPPELLQNENNRKHFMLTLKGDLKALQTYFCEEEKRNNILSCDITCFNGSEDTIHDSEVWHPITSGDTSIYNLPGGHFYLLEPSNEMLLIKHITKCIENADL</sequence>
<dbReference type="InterPro" id="IPR029058">
    <property type="entry name" value="AB_hydrolase_fold"/>
</dbReference>
<protein>
    <recommendedName>
        <fullName evidence="9">S-acyl fatty acid synthase thioesterase, medium chain</fullName>
        <ecNumber evidence="2">3.1.2.14</ecNumber>
    </recommendedName>
    <alternativeName>
        <fullName evidence="10">Thioesterase II</fullName>
    </alternativeName>
</protein>
<dbReference type="PANTHER" id="PTHR11487">
    <property type="entry name" value="THIOESTERASE"/>
    <property type="match status" value="1"/>
</dbReference>
<keyword evidence="6" id="KW-0443">Lipid metabolism</keyword>
<dbReference type="AlphaFoldDB" id="A0A7K9UL17"/>
<comment type="catalytic activity">
    <reaction evidence="8">
        <text>(9Z)-octadecenoyl-[ACP] + H2O = (9Z)-octadecenoate + holo-[ACP] + H(+)</text>
        <dbReference type="Rhea" id="RHEA:15057"/>
        <dbReference type="Rhea" id="RHEA-COMP:9685"/>
        <dbReference type="Rhea" id="RHEA-COMP:9924"/>
        <dbReference type="ChEBI" id="CHEBI:15377"/>
        <dbReference type="ChEBI" id="CHEBI:15378"/>
        <dbReference type="ChEBI" id="CHEBI:30823"/>
        <dbReference type="ChEBI" id="CHEBI:64479"/>
        <dbReference type="ChEBI" id="CHEBI:78783"/>
        <dbReference type="EC" id="3.1.2.14"/>
    </reaction>
</comment>
<feature type="domain" description="Thioesterase" evidence="11">
    <location>
        <begin position="23"/>
        <end position="251"/>
    </location>
</feature>
<dbReference type="Gene3D" id="3.40.50.1820">
    <property type="entry name" value="alpha/beta hydrolase"/>
    <property type="match status" value="1"/>
</dbReference>
<dbReference type="Pfam" id="PF00975">
    <property type="entry name" value="Thioesterase"/>
    <property type="match status" value="1"/>
</dbReference>
<dbReference type="Proteomes" id="UP000567872">
    <property type="component" value="Unassembled WGS sequence"/>
</dbReference>
<dbReference type="SUPFAM" id="SSF53474">
    <property type="entry name" value="alpha/beta-Hydrolases"/>
    <property type="match status" value="1"/>
</dbReference>
<evidence type="ECO:0000256" key="10">
    <source>
        <dbReference type="ARBA" id="ARBA00079653"/>
    </source>
</evidence>
<comment type="caution">
    <text evidence="12">The sequence shown here is derived from an EMBL/GenBank/DDBJ whole genome shotgun (WGS) entry which is preliminary data.</text>
</comment>
<evidence type="ECO:0000256" key="3">
    <source>
        <dbReference type="ARBA" id="ARBA00022516"/>
    </source>
</evidence>
<dbReference type="GO" id="GO:0016297">
    <property type="term" value="F:fatty acyl-[ACP] hydrolase activity"/>
    <property type="evidence" value="ECO:0007669"/>
    <property type="project" value="UniProtKB-EC"/>
</dbReference>
<keyword evidence="4" id="KW-0378">Hydrolase</keyword>
<evidence type="ECO:0000256" key="2">
    <source>
        <dbReference type="ARBA" id="ARBA00012480"/>
    </source>
</evidence>
<dbReference type="InterPro" id="IPR012223">
    <property type="entry name" value="TEII"/>
</dbReference>
<proteinExistence type="inferred from homology"/>
<dbReference type="EMBL" id="VXAA01000316">
    <property type="protein sequence ID" value="NXI61484.1"/>
    <property type="molecule type" value="Genomic_DNA"/>
</dbReference>
<evidence type="ECO:0000256" key="6">
    <source>
        <dbReference type="ARBA" id="ARBA00023098"/>
    </source>
</evidence>
<gene>
    <name evidence="12" type="primary">Sast</name>
    <name evidence="12" type="ORF">ANSSEM_R04454</name>
</gene>
<dbReference type="EC" id="3.1.2.14" evidence="2"/>
<feature type="non-terminal residue" evidence="12">
    <location>
        <position position="1"/>
    </location>
</feature>
<dbReference type="OrthoDB" id="541883at2759"/>
<keyword evidence="7" id="KW-0275">Fatty acid biosynthesis</keyword>
<keyword evidence="3" id="KW-0444">Lipid biosynthesis</keyword>
<evidence type="ECO:0000256" key="5">
    <source>
        <dbReference type="ARBA" id="ARBA00022832"/>
    </source>
</evidence>
<comment type="similarity">
    <text evidence="1">Belongs to the thioesterase family.</text>
</comment>
<evidence type="ECO:0000259" key="11">
    <source>
        <dbReference type="Pfam" id="PF00975"/>
    </source>
</evidence>